<proteinExistence type="predicted"/>
<organism evidence="2 3">
    <name type="scientific">Linderina pennispora</name>
    <dbReference type="NCBI Taxonomy" id="61395"/>
    <lineage>
        <taxon>Eukaryota</taxon>
        <taxon>Fungi</taxon>
        <taxon>Fungi incertae sedis</taxon>
        <taxon>Zoopagomycota</taxon>
        <taxon>Kickxellomycotina</taxon>
        <taxon>Kickxellomycetes</taxon>
        <taxon>Kickxellales</taxon>
        <taxon>Kickxellaceae</taxon>
        <taxon>Linderina</taxon>
    </lineage>
</organism>
<sequence length="263" mass="28807">MTETPLPTTINTGDRRSWGLGITLASTPTAPAKPQIHEDTVRLSSTSELASQPSLIQRLTTGLYTLLSSGSPTELRPKTQIEDMLETYYQSQGRAVPHWVNSPPADPPLDTARESRAYRASHRMSRFLGLPNRTPVETPTLRAVESPESPKPDSAFDSPAAANEPPRIPRTDSGLLSFTGEPLQIPATQTTGILPRASPTLARQLSQRLRSPLAHMRHTPSAEPRRLPDSLMGTPPISDSTSISSTASSRRTVRSLFRRLKHR</sequence>
<dbReference type="OrthoDB" id="5597470at2759"/>
<feature type="region of interest" description="Disordered" evidence="1">
    <location>
        <begin position="128"/>
        <end position="179"/>
    </location>
</feature>
<name>A0A1Y1WKC3_9FUNG</name>
<dbReference type="GeneID" id="63808811"/>
<dbReference type="RefSeq" id="XP_040747251.1">
    <property type="nucleotide sequence ID" value="XM_040892163.1"/>
</dbReference>
<evidence type="ECO:0000313" key="3">
    <source>
        <dbReference type="Proteomes" id="UP000193922"/>
    </source>
</evidence>
<comment type="caution">
    <text evidence="2">The sequence shown here is derived from an EMBL/GenBank/DDBJ whole genome shotgun (WGS) entry which is preliminary data.</text>
</comment>
<protein>
    <submittedName>
        <fullName evidence="2">Uncharacterized protein</fullName>
    </submittedName>
</protein>
<accession>A0A1Y1WKC3</accession>
<feature type="region of interest" description="Disordered" evidence="1">
    <location>
        <begin position="208"/>
        <end position="263"/>
    </location>
</feature>
<dbReference type="EMBL" id="MCFD01000001">
    <property type="protein sequence ID" value="ORX74040.1"/>
    <property type="molecule type" value="Genomic_DNA"/>
</dbReference>
<feature type="compositionally biased region" description="Low complexity" evidence="1">
    <location>
        <begin position="238"/>
        <end position="250"/>
    </location>
</feature>
<dbReference type="AlphaFoldDB" id="A0A1Y1WKC3"/>
<feature type="compositionally biased region" description="Basic residues" evidence="1">
    <location>
        <begin position="251"/>
        <end position="263"/>
    </location>
</feature>
<gene>
    <name evidence="2" type="ORF">DL89DRAFT_8563</name>
</gene>
<dbReference type="Proteomes" id="UP000193922">
    <property type="component" value="Unassembled WGS sequence"/>
</dbReference>
<reference evidence="2 3" key="1">
    <citation type="submission" date="2016-07" db="EMBL/GenBank/DDBJ databases">
        <title>Pervasive Adenine N6-methylation of Active Genes in Fungi.</title>
        <authorList>
            <consortium name="DOE Joint Genome Institute"/>
            <person name="Mondo S.J."/>
            <person name="Dannebaum R.O."/>
            <person name="Kuo R.C."/>
            <person name="Labutti K."/>
            <person name="Haridas S."/>
            <person name="Kuo A."/>
            <person name="Salamov A."/>
            <person name="Ahrendt S.R."/>
            <person name="Lipzen A."/>
            <person name="Sullivan W."/>
            <person name="Andreopoulos W.B."/>
            <person name="Clum A."/>
            <person name="Lindquist E."/>
            <person name="Daum C."/>
            <person name="Ramamoorthy G.K."/>
            <person name="Gryganskyi A."/>
            <person name="Culley D."/>
            <person name="Magnuson J.K."/>
            <person name="James T.Y."/>
            <person name="O'Malley M.A."/>
            <person name="Stajich J.E."/>
            <person name="Spatafora J.W."/>
            <person name="Visel A."/>
            <person name="Grigoriev I.V."/>
        </authorList>
    </citation>
    <scope>NUCLEOTIDE SEQUENCE [LARGE SCALE GENOMIC DNA]</scope>
    <source>
        <strain evidence="2 3">ATCC 12442</strain>
    </source>
</reference>
<keyword evidence="3" id="KW-1185">Reference proteome</keyword>
<evidence type="ECO:0000256" key="1">
    <source>
        <dbReference type="SAM" id="MobiDB-lite"/>
    </source>
</evidence>
<evidence type="ECO:0000313" key="2">
    <source>
        <dbReference type="EMBL" id="ORX74040.1"/>
    </source>
</evidence>